<dbReference type="PROSITE" id="PS50932">
    <property type="entry name" value="HTH_LACI_2"/>
    <property type="match status" value="1"/>
</dbReference>
<dbReference type="SUPFAM" id="SSF53822">
    <property type="entry name" value="Periplasmic binding protein-like I"/>
    <property type="match status" value="1"/>
</dbReference>
<dbReference type="Gene3D" id="3.40.50.2300">
    <property type="match status" value="2"/>
</dbReference>
<evidence type="ECO:0000259" key="4">
    <source>
        <dbReference type="PROSITE" id="PS50932"/>
    </source>
</evidence>
<keyword evidence="3" id="KW-0804">Transcription</keyword>
<dbReference type="GeneID" id="35867833"/>
<dbReference type="GO" id="GO:0003700">
    <property type="term" value="F:DNA-binding transcription factor activity"/>
    <property type="evidence" value="ECO:0007669"/>
    <property type="project" value="TreeGrafter"/>
</dbReference>
<dbReference type="CDD" id="cd06267">
    <property type="entry name" value="PBP1_LacI_sugar_binding-like"/>
    <property type="match status" value="1"/>
</dbReference>
<dbReference type="PANTHER" id="PTHR30146">
    <property type="entry name" value="LACI-RELATED TRANSCRIPTIONAL REPRESSOR"/>
    <property type="match status" value="1"/>
</dbReference>
<evidence type="ECO:0000256" key="1">
    <source>
        <dbReference type="ARBA" id="ARBA00023015"/>
    </source>
</evidence>
<dbReference type="EMBL" id="PKKO01000002">
    <property type="protein sequence ID" value="PKY72643.1"/>
    <property type="molecule type" value="Genomic_DNA"/>
</dbReference>
<sequence>MQPTQQDVADLAGVSRQLVSLVVRGDKHVSAAKRRAVQEAMATLGYRPNAAARALVERRTRTIGLVTPGFSNPFFGDLADAIRVAASERNLTPLIGSSASVLEVERSVIDRFIEMGADGLILTGSLLSPEAILKIGELVPVCLLNRPPAKGMVDAVLCDDARGEALATEHAVEAGYKHIVFLEDEDADIPQTSANRRQSGFLAAMKKMGRADEAVTITVTGRVSEAVLQAFDIFNSTDVAFICHNDQIAFEAAVEIMSRGMSLGVDVGVTGYDNTALASFYSLELTSIDQGLARMARGAVQMIESRQRDRKAPGRSEMIEPTLVARRSTRRRLWKK</sequence>
<dbReference type="AlphaFoldDB" id="A0A2I1INE2"/>
<evidence type="ECO:0000256" key="2">
    <source>
        <dbReference type="ARBA" id="ARBA00023125"/>
    </source>
</evidence>
<dbReference type="Gene3D" id="1.10.260.40">
    <property type="entry name" value="lambda repressor-like DNA-binding domains"/>
    <property type="match status" value="1"/>
</dbReference>
<dbReference type="InterPro" id="IPR046335">
    <property type="entry name" value="LacI/GalR-like_sensor"/>
</dbReference>
<evidence type="ECO:0000256" key="3">
    <source>
        <dbReference type="ARBA" id="ARBA00023163"/>
    </source>
</evidence>
<dbReference type="InterPro" id="IPR010982">
    <property type="entry name" value="Lambda_DNA-bd_dom_sf"/>
</dbReference>
<keyword evidence="2" id="KW-0238">DNA-binding</keyword>
<keyword evidence="1" id="KW-0805">Transcription regulation</keyword>
<reference evidence="5 6" key="1">
    <citation type="submission" date="2017-12" db="EMBL/GenBank/DDBJ databases">
        <title>Phylogenetic diversity of female urinary microbiome.</title>
        <authorList>
            <person name="Thomas-White K."/>
            <person name="Wolfe A.J."/>
        </authorList>
    </citation>
    <scope>NUCLEOTIDE SEQUENCE [LARGE SCALE GENOMIC DNA]</scope>
    <source>
        <strain evidence="5 6">UMB0402</strain>
    </source>
</reference>
<organism evidence="5 6">
    <name type="scientific">Winkia neuii</name>
    <dbReference type="NCBI Taxonomy" id="33007"/>
    <lineage>
        <taxon>Bacteria</taxon>
        <taxon>Bacillati</taxon>
        <taxon>Actinomycetota</taxon>
        <taxon>Actinomycetes</taxon>
        <taxon>Actinomycetales</taxon>
        <taxon>Actinomycetaceae</taxon>
        <taxon>Winkia</taxon>
    </lineage>
</organism>
<dbReference type="Pfam" id="PF13377">
    <property type="entry name" value="Peripla_BP_3"/>
    <property type="match status" value="1"/>
</dbReference>
<dbReference type="SUPFAM" id="SSF47413">
    <property type="entry name" value="lambda repressor-like DNA-binding domains"/>
    <property type="match status" value="1"/>
</dbReference>
<dbReference type="Pfam" id="PF00356">
    <property type="entry name" value="LacI"/>
    <property type="match status" value="1"/>
</dbReference>
<dbReference type="STRING" id="33007.HMPREF3198_01612"/>
<dbReference type="CDD" id="cd01392">
    <property type="entry name" value="HTH_LacI"/>
    <property type="match status" value="1"/>
</dbReference>
<dbReference type="PANTHER" id="PTHR30146:SF109">
    <property type="entry name" value="HTH-TYPE TRANSCRIPTIONAL REGULATOR GALS"/>
    <property type="match status" value="1"/>
</dbReference>
<dbReference type="RefSeq" id="WP_024331140.1">
    <property type="nucleotide sequence ID" value="NZ_JASOXK010000002.1"/>
</dbReference>
<dbReference type="GO" id="GO:0000976">
    <property type="term" value="F:transcription cis-regulatory region binding"/>
    <property type="evidence" value="ECO:0007669"/>
    <property type="project" value="TreeGrafter"/>
</dbReference>
<dbReference type="InterPro" id="IPR000843">
    <property type="entry name" value="HTH_LacI"/>
</dbReference>
<name>A0A2I1INE2_9ACTO</name>
<feature type="domain" description="HTH lacI-type" evidence="4">
    <location>
        <begin position="3"/>
        <end position="57"/>
    </location>
</feature>
<evidence type="ECO:0000313" key="5">
    <source>
        <dbReference type="EMBL" id="PKY72643.1"/>
    </source>
</evidence>
<dbReference type="Proteomes" id="UP000235122">
    <property type="component" value="Unassembled WGS sequence"/>
</dbReference>
<protein>
    <submittedName>
        <fullName evidence="5">LacI family transcriptional regulator</fullName>
    </submittedName>
</protein>
<dbReference type="InterPro" id="IPR028082">
    <property type="entry name" value="Peripla_BP_I"/>
</dbReference>
<dbReference type="SMART" id="SM00354">
    <property type="entry name" value="HTH_LACI"/>
    <property type="match status" value="1"/>
</dbReference>
<accession>A0A2I1INE2</accession>
<comment type="caution">
    <text evidence="5">The sequence shown here is derived from an EMBL/GenBank/DDBJ whole genome shotgun (WGS) entry which is preliminary data.</text>
</comment>
<keyword evidence="6" id="KW-1185">Reference proteome</keyword>
<evidence type="ECO:0000313" key="6">
    <source>
        <dbReference type="Proteomes" id="UP000235122"/>
    </source>
</evidence>
<gene>
    <name evidence="5" type="ORF">CYJ19_03070</name>
</gene>
<proteinExistence type="predicted"/>